<dbReference type="AlphaFoldDB" id="A0A078JRZ3"/>
<dbReference type="PaxDb" id="3708-A0A078JRZ3"/>
<dbReference type="Proteomes" id="UP000028999">
    <property type="component" value="Unassembled WGS sequence"/>
</dbReference>
<accession>A0A078JRZ3</accession>
<gene>
    <name evidence="2" type="primary">BnaCnng57970D</name>
    <name evidence="2" type="ORF">GSBRNA2T00070068001</name>
</gene>
<keyword evidence="3" id="KW-1185">Reference proteome</keyword>
<evidence type="ECO:0000256" key="1">
    <source>
        <dbReference type="SAM" id="SignalP"/>
    </source>
</evidence>
<evidence type="ECO:0000313" key="2">
    <source>
        <dbReference type="EMBL" id="CDY68197.1"/>
    </source>
</evidence>
<sequence>MIGLLCVLSIGILGISPGSRIPLEEAKRVLDAEAFDRYSWGHVGFSSLVNSVKAVSYEGKKKICTSWMCSRSSHLDTSHC</sequence>
<dbReference type="EMBL" id="LK036969">
    <property type="protein sequence ID" value="CDY68197.1"/>
    <property type="molecule type" value="Genomic_DNA"/>
</dbReference>
<dbReference type="Gramene" id="CDY68197">
    <property type="protein sequence ID" value="CDY68197"/>
    <property type="gene ID" value="GSBRNA2T00070068001"/>
</dbReference>
<name>A0A078JRZ3_BRANA</name>
<feature type="chain" id="PRO_5001739831" evidence="1">
    <location>
        <begin position="19"/>
        <end position="80"/>
    </location>
</feature>
<protein>
    <submittedName>
        <fullName evidence="2">BnaCnng57970D protein</fullName>
    </submittedName>
</protein>
<evidence type="ECO:0000313" key="3">
    <source>
        <dbReference type="Proteomes" id="UP000028999"/>
    </source>
</evidence>
<keyword evidence="1" id="KW-0732">Signal</keyword>
<feature type="signal peptide" evidence="1">
    <location>
        <begin position="1"/>
        <end position="18"/>
    </location>
</feature>
<organism evidence="2 3">
    <name type="scientific">Brassica napus</name>
    <name type="common">Rape</name>
    <dbReference type="NCBI Taxonomy" id="3708"/>
    <lineage>
        <taxon>Eukaryota</taxon>
        <taxon>Viridiplantae</taxon>
        <taxon>Streptophyta</taxon>
        <taxon>Embryophyta</taxon>
        <taxon>Tracheophyta</taxon>
        <taxon>Spermatophyta</taxon>
        <taxon>Magnoliopsida</taxon>
        <taxon>eudicotyledons</taxon>
        <taxon>Gunneridae</taxon>
        <taxon>Pentapetalae</taxon>
        <taxon>rosids</taxon>
        <taxon>malvids</taxon>
        <taxon>Brassicales</taxon>
        <taxon>Brassicaceae</taxon>
        <taxon>Brassiceae</taxon>
        <taxon>Brassica</taxon>
    </lineage>
</organism>
<proteinExistence type="predicted"/>
<reference evidence="2 3" key="1">
    <citation type="journal article" date="2014" name="Science">
        <title>Plant genetics. Early allopolyploid evolution in the post-Neolithic Brassica napus oilseed genome.</title>
        <authorList>
            <person name="Chalhoub B."/>
            <person name="Denoeud F."/>
            <person name="Liu S."/>
            <person name="Parkin I.A."/>
            <person name="Tang H."/>
            <person name="Wang X."/>
            <person name="Chiquet J."/>
            <person name="Belcram H."/>
            <person name="Tong C."/>
            <person name="Samans B."/>
            <person name="Correa M."/>
            <person name="Da Silva C."/>
            <person name="Just J."/>
            <person name="Falentin C."/>
            <person name="Koh C.S."/>
            <person name="Le Clainche I."/>
            <person name="Bernard M."/>
            <person name="Bento P."/>
            <person name="Noel B."/>
            <person name="Labadie K."/>
            <person name="Alberti A."/>
            <person name="Charles M."/>
            <person name="Arnaud D."/>
            <person name="Guo H."/>
            <person name="Daviaud C."/>
            <person name="Alamery S."/>
            <person name="Jabbari K."/>
            <person name="Zhao M."/>
            <person name="Edger P.P."/>
            <person name="Chelaifa H."/>
            <person name="Tack D."/>
            <person name="Lassalle G."/>
            <person name="Mestiri I."/>
            <person name="Schnel N."/>
            <person name="Le Paslier M.C."/>
            <person name="Fan G."/>
            <person name="Renault V."/>
            <person name="Bayer P.E."/>
            <person name="Golicz A.A."/>
            <person name="Manoli S."/>
            <person name="Lee T.H."/>
            <person name="Thi V.H."/>
            <person name="Chalabi S."/>
            <person name="Hu Q."/>
            <person name="Fan C."/>
            <person name="Tollenaere R."/>
            <person name="Lu Y."/>
            <person name="Battail C."/>
            <person name="Shen J."/>
            <person name="Sidebottom C.H."/>
            <person name="Wang X."/>
            <person name="Canaguier A."/>
            <person name="Chauveau A."/>
            <person name="Berard A."/>
            <person name="Deniot G."/>
            <person name="Guan M."/>
            <person name="Liu Z."/>
            <person name="Sun F."/>
            <person name="Lim Y.P."/>
            <person name="Lyons E."/>
            <person name="Town C.D."/>
            <person name="Bancroft I."/>
            <person name="Wang X."/>
            <person name="Meng J."/>
            <person name="Ma J."/>
            <person name="Pires J.C."/>
            <person name="King G.J."/>
            <person name="Brunel D."/>
            <person name="Delourme R."/>
            <person name="Renard M."/>
            <person name="Aury J.M."/>
            <person name="Adams K.L."/>
            <person name="Batley J."/>
            <person name="Snowdon R.J."/>
            <person name="Tost J."/>
            <person name="Edwards D."/>
            <person name="Zhou Y."/>
            <person name="Hua W."/>
            <person name="Sharpe A.G."/>
            <person name="Paterson A.H."/>
            <person name="Guan C."/>
            <person name="Wincker P."/>
        </authorList>
    </citation>
    <scope>NUCLEOTIDE SEQUENCE [LARGE SCALE GENOMIC DNA]</scope>
    <source>
        <strain evidence="3">cv. Darmor-bzh</strain>
    </source>
</reference>